<dbReference type="Proteomes" id="UP000254741">
    <property type="component" value="Unassembled WGS sequence"/>
</dbReference>
<evidence type="ECO:0000313" key="8">
    <source>
        <dbReference type="Proteomes" id="UP000255443"/>
    </source>
</evidence>
<evidence type="ECO:0000313" key="4">
    <source>
        <dbReference type="EMBL" id="SUG48372.1"/>
    </source>
</evidence>
<evidence type="ECO:0000313" key="5">
    <source>
        <dbReference type="Proteomes" id="UP000248731"/>
    </source>
</evidence>
<evidence type="ECO:0000313" key="1">
    <source>
        <dbReference type="EMBL" id="SQI25795.1"/>
    </source>
</evidence>
<dbReference type="EMBL" id="UGWZ01000001">
    <property type="protein sequence ID" value="SUG15828.1"/>
    <property type="molecule type" value="Genomic_DNA"/>
</dbReference>
<dbReference type="AlphaFoldDB" id="A0A2X4WGF5"/>
<dbReference type="EMBL" id="UGXC01000002">
    <property type="protein sequence ID" value="SUG28839.1"/>
    <property type="molecule type" value="Genomic_DNA"/>
</dbReference>
<dbReference type="Proteomes" id="UP000254124">
    <property type="component" value="Unassembled WGS sequence"/>
</dbReference>
<reference evidence="5 6" key="1">
    <citation type="submission" date="2018-06" db="EMBL/GenBank/DDBJ databases">
        <authorList>
            <consortium name="Pathogen Informatics"/>
            <person name="Doyle S."/>
        </authorList>
    </citation>
    <scope>NUCLEOTIDE SEQUENCE [LARGE SCALE GENOMIC DNA]</scope>
    <source>
        <strain evidence="2 6">NCTC7295</strain>
        <strain evidence="3 8">NCTC7303</strain>
        <strain evidence="1 5">NCTC7307</strain>
        <strain evidence="4 7">NCTC8297</strain>
    </source>
</reference>
<dbReference type="EMBL" id="UGXG01000002">
    <property type="protein sequence ID" value="SUG48372.1"/>
    <property type="molecule type" value="Genomic_DNA"/>
</dbReference>
<evidence type="ECO:0000313" key="6">
    <source>
        <dbReference type="Proteomes" id="UP000254124"/>
    </source>
</evidence>
<dbReference type="EMBL" id="LS483466">
    <property type="protein sequence ID" value="SQI25795.1"/>
    <property type="molecule type" value="Genomic_DNA"/>
</dbReference>
<evidence type="ECO:0000313" key="2">
    <source>
        <dbReference type="EMBL" id="SUG15828.1"/>
    </source>
</evidence>
<name>A0A2X4WGF5_SALER</name>
<dbReference type="Proteomes" id="UP000248731">
    <property type="component" value="Chromosome 1"/>
</dbReference>
<keyword evidence="5" id="KW-1185">Reference proteome</keyword>
<protein>
    <submittedName>
        <fullName evidence="1">Uncharacterized protein</fullName>
    </submittedName>
</protein>
<evidence type="ECO:0000313" key="7">
    <source>
        <dbReference type="Proteomes" id="UP000254741"/>
    </source>
</evidence>
<gene>
    <name evidence="2" type="ORF">NCTC7295_03516</name>
    <name evidence="3" type="ORF">NCTC7303_00984</name>
    <name evidence="1" type="ORF">NCTC7307_03514</name>
    <name evidence="4" type="ORF">NCTC8297_03673</name>
</gene>
<dbReference type="Proteomes" id="UP000255443">
    <property type="component" value="Unassembled WGS sequence"/>
</dbReference>
<evidence type="ECO:0000313" key="3">
    <source>
        <dbReference type="EMBL" id="SUG28839.1"/>
    </source>
</evidence>
<sequence>MMVLSGSASAVSALSLSSADILTMGSLTLPIGEIALRVATCWWRDLRPHFAHIIDVCPVRYVNYVLYEPSLLL</sequence>
<accession>A0A2X4WGF5</accession>
<organism evidence="1 5">
    <name type="scientific">Salmonella enterica subsp. arizonae</name>
    <dbReference type="NCBI Taxonomy" id="59203"/>
    <lineage>
        <taxon>Bacteria</taxon>
        <taxon>Pseudomonadati</taxon>
        <taxon>Pseudomonadota</taxon>
        <taxon>Gammaproteobacteria</taxon>
        <taxon>Enterobacterales</taxon>
        <taxon>Enterobacteriaceae</taxon>
        <taxon>Salmonella</taxon>
    </lineage>
</organism>
<proteinExistence type="predicted"/>